<gene>
    <name evidence="10" type="ORF">KGF56_004618</name>
</gene>
<dbReference type="InterPro" id="IPR029000">
    <property type="entry name" value="Cyclophilin-like_dom_sf"/>
</dbReference>
<evidence type="ECO:0000313" key="11">
    <source>
        <dbReference type="Proteomes" id="UP001202479"/>
    </source>
</evidence>
<dbReference type="GO" id="GO:0016018">
    <property type="term" value="F:cyclosporin A binding"/>
    <property type="evidence" value="ECO:0007669"/>
    <property type="project" value="TreeGrafter"/>
</dbReference>
<dbReference type="EMBL" id="JAHUZD010000143">
    <property type="protein sequence ID" value="KAI3402526.2"/>
    <property type="molecule type" value="Genomic_DNA"/>
</dbReference>
<feature type="domain" description="PPIase cyclophilin-type" evidence="9">
    <location>
        <begin position="8"/>
        <end position="169"/>
    </location>
</feature>
<dbReference type="GO" id="GO:0051082">
    <property type="term" value="F:unfolded protein binding"/>
    <property type="evidence" value="ECO:0007669"/>
    <property type="project" value="UniProtKB-ARBA"/>
</dbReference>
<keyword evidence="6" id="KW-0413">Isomerase</keyword>
<dbReference type="SUPFAM" id="SSF50891">
    <property type="entry name" value="Cyclophilin-like"/>
    <property type="match status" value="1"/>
</dbReference>
<dbReference type="CDD" id="cd00317">
    <property type="entry name" value="cyclophilin"/>
    <property type="match status" value="1"/>
</dbReference>
<dbReference type="Proteomes" id="UP001202479">
    <property type="component" value="Unassembled WGS sequence"/>
</dbReference>
<keyword evidence="4 7" id="KW-0802">TPR repeat</keyword>
<dbReference type="GO" id="GO:0003755">
    <property type="term" value="F:peptidyl-prolyl cis-trans isomerase activity"/>
    <property type="evidence" value="ECO:0007669"/>
    <property type="project" value="UniProtKB-KW"/>
</dbReference>
<comment type="caution">
    <text evidence="10">The sequence shown here is derived from an EMBL/GenBank/DDBJ whole genome shotgun (WGS) entry which is preliminary data.</text>
</comment>
<dbReference type="InterPro" id="IPR011990">
    <property type="entry name" value="TPR-like_helical_dom_sf"/>
</dbReference>
<dbReference type="EC" id="5.2.1.8" evidence="2"/>
<feature type="region of interest" description="Disordered" evidence="8">
    <location>
        <begin position="178"/>
        <end position="208"/>
    </location>
</feature>
<evidence type="ECO:0000256" key="8">
    <source>
        <dbReference type="SAM" id="MobiDB-lite"/>
    </source>
</evidence>
<evidence type="ECO:0000256" key="5">
    <source>
        <dbReference type="ARBA" id="ARBA00023110"/>
    </source>
</evidence>
<dbReference type="Gene3D" id="2.40.100.10">
    <property type="entry name" value="Cyclophilin-like"/>
    <property type="match status" value="1"/>
</dbReference>
<dbReference type="PANTHER" id="PTHR11071">
    <property type="entry name" value="PEPTIDYL-PROLYL CIS-TRANS ISOMERASE"/>
    <property type="match status" value="1"/>
</dbReference>
<dbReference type="GO" id="GO:0042026">
    <property type="term" value="P:protein refolding"/>
    <property type="evidence" value="ECO:0007669"/>
    <property type="project" value="UniProtKB-ARBA"/>
</dbReference>
<dbReference type="AlphaFoldDB" id="A0AAI9WVS6"/>
<dbReference type="PROSITE" id="PS50072">
    <property type="entry name" value="CSA_PPIASE_2"/>
    <property type="match status" value="1"/>
</dbReference>
<dbReference type="FunFam" id="1.25.40.10:FF:000029">
    <property type="entry name" value="peptidyl-prolyl cis-trans isomerase D"/>
    <property type="match status" value="1"/>
</dbReference>
<dbReference type="SUPFAM" id="SSF48452">
    <property type="entry name" value="TPR-like"/>
    <property type="match status" value="1"/>
</dbReference>
<dbReference type="GO" id="GO:0005737">
    <property type="term" value="C:cytoplasm"/>
    <property type="evidence" value="ECO:0007669"/>
    <property type="project" value="TreeGrafter"/>
</dbReference>
<evidence type="ECO:0000313" key="10">
    <source>
        <dbReference type="EMBL" id="KAI3402526.2"/>
    </source>
</evidence>
<evidence type="ECO:0000256" key="4">
    <source>
        <dbReference type="ARBA" id="ARBA00022803"/>
    </source>
</evidence>
<protein>
    <recommendedName>
        <fullName evidence="2">peptidylprolyl isomerase</fullName>
        <ecNumber evidence="2">5.2.1.8</ecNumber>
    </recommendedName>
</protein>
<reference evidence="10" key="1">
    <citation type="journal article" date="2022" name="DNA Res.">
        <title>Genome analysis of five recently described species of the CUG-Ser clade uncovers Candida theae as a new hybrid lineage with pathogenic potential in the Candida parapsilosis species complex.</title>
        <authorList>
            <person name="Mixao V."/>
            <person name="Del Olmo V."/>
            <person name="Hegedusova E."/>
            <person name="Saus E."/>
            <person name="Pryszcz L."/>
            <person name="Cillingova A."/>
            <person name="Nosek J."/>
            <person name="Gabaldon T."/>
        </authorList>
    </citation>
    <scope>NUCLEOTIDE SEQUENCE</scope>
    <source>
        <strain evidence="10">CBS 10844</strain>
    </source>
</reference>
<keyword evidence="11" id="KW-1185">Reference proteome</keyword>
<evidence type="ECO:0000256" key="7">
    <source>
        <dbReference type="PROSITE-ProRule" id="PRU00339"/>
    </source>
</evidence>
<dbReference type="GeneID" id="73382233"/>
<dbReference type="Gene3D" id="1.25.40.10">
    <property type="entry name" value="Tetratricopeptide repeat domain"/>
    <property type="match status" value="1"/>
</dbReference>
<keyword evidence="5" id="KW-0697">Rotamase</keyword>
<dbReference type="PANTHER" id="PTHR11071:SF561">
    <property type="entry name" value="PEPTIDYL-PROLYL CIS-TRANS ISOMERASE D-RELATED"/>
    <property type="match status" value="1"/>
</dbReference>
<accession>A0AAI9WVS6</accession>
<evidence type="ECO:0000256" key="1">
    <source>
        <dbReference type="ARBA" id="ARBA00000971"/>
    </source>
</evidence>
<dbReference type="PROSITE" id="PS50005">
    <property type="entry name" value="TPR"/>
    <property type="match status" value="1"/>
</dbReference>
<dbReference type="SMART" id="SM00028">
    <property type="entry name" value="TPR"/>
    <property type="match status" value="2"/>
</dbReference>
<evidence type="ECO:0000256" key="2">
    <source>
        <dbReference type="ARBA" id="ARBA00013194"/>
    </source>
</evidence>
<name>A0AAI9WVS6_9ASCO</name>
<dbReference type="PRINTS" id="PR00153">
    <property type="entry name" value="CSAPPISMRASE"/>
</dbReference>
<dbReference type="Pfam" id="PF00160">
    <property type="entry name" value="Pro_isomerase"/>
    <property type="match status" value="1"/>
</dbReference>
<comment type="catalytic activity">
    <reaction evidence="1">
        <text>[protein]-peptidylproline (omega=180) = [protein]-peptidylproline (omega=0)</text>
        <dbReference type="Rhea" id="RHEA:16237"/>
        <dbReference type="Rhea" id="RHEA-COMP:10747"/>
        <dbReference type="Rhea" id="RHEA-COMP:10748"/>
        <dbReference type="ChEBI" id="CHEBI:83833"/>
        <dbReference type="ChEBI" id="CHEBI:83834"/>
        <dbReference type="EC" id="5.2.1.8"/>
    </reaction>
</comment>
<feature type="compositionally biased region" description="Basic and acidic residues" evidence="8">
    <location>
        <begin position="180"/>
        <end position="190"/>
    </location>
</feature>
<feature type="repeat" description="TPR" evidence="7">
    <location>
        <begin position="311"/>
        <end position="344"/>
    </location>
</feature>
<organism evidence="10 11">
    <name type="scientific">Candida oxycetoniae</name>
    <dbReference type="NCBI Taxonomy" id="497107"/>
    <lineage>
        <taxon>Eukaryota</taxon>
        <taxon>Fungi</taxon>
        <taxon>Dikarya</taxon>
        <taxon>Ascomycota</taxon>
        <taxon>Saccharomycotina</taxon>
        <taxon>Pichiomycetes</taxon>
        <taxon>Debaryomycetaceae</taxon>
        <taxon>Candida/Lodderomyces clade</taxon>
        <taxon>Candida</taxon>
    </lineage>
</organism>
<keyword evidence="3" id="KW-0677">Repeat</keyword>
<dbReference type="InterPro" id="IPR002130">
    <property type="entry name" value="Cyclophilin-type_PPIase_dom"/>
</dbReference>
<evidence type="ECO:0000256" key="6">
    <source>
        <dbReference type="ARBA" id="ARBA00023235"/>
    </source>
</evidence>
<evidence type="ECO:0000259" key="9">
    <source>
        <dbReference type="PROSITE" id="PS50072"/>
    </source>
</evidence>
<sequence>MKIGQQVYLDIAIESRKVGRIVIGLYESLAPNACKNFLNLCQGCTIDGKVYTYKGNRFNRIADHFMVQAGDLDGNISTIYGSNVTRSMPGENLLNEIPSFSLCQGNFGGDEGNGSQFFITTVPSPKLPREYTVFGRVIHGKQVLRTIEKQKINQESVPIVSIVIESCGVWNENMGIEINGNKDSDNKDSDNSENVEVTVSESPGVDKNFNPKNLETALRVATTIKEAGDLVFKNGDKQQAISKWEKSLRYNAEFDPDEDREPQLYNKYRELKKKCYANISLASFQLSRFANATKYATFVLEMDGITSQDKAKALYRRGSAYAKMKRYDEALADLKGASTIVPEDECISSMLGYVEKALVQEKEKERAKYSKFFK</sequence>
<dbReference type="RefSeq" id="XP_049178273.1">
    <property type="nucleotide sequence ID" value="XM_049326076.1"/>
</dbReference>
<evidence type="ECO:0000256" key="3">
    <source>
        <dbReference type="ARBA" id="ARBA00022737"/>
    </source>
</evidence>
<proteinExistence type="predicted"/>
<dbReference type="InterPro" id="IPR019734">
    <property type="entry name" value="TPR_rpt"/>
</dbReference>